<proteinExistence type="predicted"/>
<feature type="transmembrane region" description="Helical" evidence="2">
    <location>
        <begin position="12"/>
        <end position="31"/>
    </location>
</feature>
<accession>A0A1M5L4A8</accession>
<keyword evidence="2" id="KW-0812">Transmembrane</keyword>
<gene>
    <name evidence="3" type="ORF">SAMN05443575_2348</name>
</gene>
<organism evidence="3 4">
    <name type="scientific">Jatrophihabitans endophyticus</name>
    <dbReference type="NCBI Taxonomy" id="1206085"/>
    <lineage>
        <taxon>Bacteria</taxon>
        <taxon>Bacillati</taxon>
        <taxon>Actinomycetota</taxon>
        <taxon>Actinomycetes</taxon>
        <taxon>Jatrophihabitantales</taxon>
        <taxon>Jatrophihabitantaceae</taxon>
        <taxon>Jatrophihabitans</taxon>
    </lineage>
</organism>
<dbReference type="AlphaFoldDB" id="A0A1M5L4A8"/>
<feature type="region of interest" description="Disordered" evidence="1">
    <location>
        <begin position="198"/>
        <end position="239"/>
    </location>
</feature>
<keyword evidence="4" id="KW-1185">Reference proteome</keyword>
<sequence length="239" mass="24322">MQRGTRTLTGLGLVLGGALLGMLSMTVLPWYRSSLGGILAHGTTVADVRDSIAGYRRFPDFASAIDLGLSPAYFGWLAIAVLLVAALVGLVAAGLGGGGRAAAVGATAAALALAGVVLTAVAVEYVRVDAAKLAHVLGSRVRSTPPAYGDFVAHSGVGAWGMVLAYLLVGAGALLAAGGREQLRELLAETDHLPEDADTAEKAGALGTADTPDALDSHDTHDTHDTADADDTVADRQRW</sequence>
<reference evidence="3 4" key="1">
    <citation type="submission" date="2016-11" db="EMBL/GenBank/DDBJ databases">
        <authorList>
            <person name="Jaros S."/>
            <person name="Januszkiewicz K."/>
            <person name="Wedrychowicz H."/>
        </authorList>
    </citation>
    <scope>NUCLEOTIDE SEQUENCE [LARGE SCALE GENOMIC DNA]</scope>
    <source>
        <strain evidence="3 4">DSM 45627</strain>
    </source>
</reference>
<evidence type="ECO:0000256" key="1">
    <source>
        <dbReference type="SAM" id="MobiDB-lite"/>
    </source>
</evidence>
<evidence type="ECO:0000313" key="3">
    <source>
        <dbReference type="EMBL" id="SHG59857.1"/>
    </source>
</evidence>
<evidence type="ECO:0000256" key="2">
    <source>
        <dbReference type="SAM" id="Phobius"/>
    </source>
</evidence>
<evidence type="ECO:0000313" key="4">
    <source>
        <dbReference type="Proteomes" id="UP000186132"/>
    </source>
</evidence>
<protein>
    <submittedName>
        <fullName evidence="3">Uncharacterized protein</fullName>
    </submittedName>
</protein>
<keyword evidence="2" id="KW-1133">Transmembrane helix</keyword>
<keyword evidence="2" id="KW-0472">Membrane</keyword>
<feature type="transmembrane region" description="Helical" evidence="2">
    <location>
        <begin position="157"/>
        <end position="177"/>
    </location>
</feature>
<dbReference type="EMBL" id="FQVU01000003">
    <property type="protein sequence ID" value="SHG59857.1"/>
    <property type="molecule type" value="Genomic_DNA"/>
</dbReference>
<name>A0A1M5L4A8_9ACTN</name>
<feature type="transmembrane region" description="Helical" evidence="2">
    <location>
        <begin position="73"/>
        <end position="95"/>
    </location>
</feature>
<feature type="compositionally biased region" description="Basic and acidic residues" evidence="1">
    <location>
        <begin position="215"/>
        <end position="239"/>
    </location>
</feature>
<dbReference type="RefSeq" id="WP_073390377.1">
    <property type="nucleotide sequence ID" value="NZ_FQVU01000003.1"/>
</dbReference>
<feature type="transmembrane region" description="Helical" evidence="2">
    <location>
        <begin position="102"/>
        <end position="123"/>
    </location>
</feature>
<dbReference type="Proteomes" id="UP000186132">
    <property type="component" value="Unassembled WGS sequence"/>
</dbReference>